<dbReference type="InterPro" id="IPR016181">
    <property type="entry name" value="Acyl_CoA_acyltransferase"/>
</dbReference>
<name>A0A1T2X3Z3_9BACL</name>
<accession>A0A1T2X3Z3</accession>
<evidence type="ECO:0000313" key="5">
    <source>
        <dbReference type="EMBL" id="OPA74570.1"/>
    </source>
</evidence>
<sequence>MRGEHIYLRALEARDAQDLLDLRVRNHNFLQPFEPIRDANYLTLEWQLQDIENHQHGADTDTSHAFGIFLNETDELIGRIAITGISRGPAQHANIGYLLAESQNGKGYMTEAVKMCVSFAFNVLHLHRIQAGVMPRNLRSGRVLEKTGFRPEGLAKRYIRINGVWEDHILFAITTEDLEGQA</sequence>
<dbReference type="STRING" id="1324314.BVG16_22645"/>
<feature type="domain" description="N-acetyltransferase" evidence="4">
    <location>
        <begin position="6"/>
        <end position="176"/>
    </location>
</feature>
<keyword evidence="6" id="KW-1185">Reference proteome</keyword>
<organism evidence="5 6">
    <name type="scientific">Paenibacillus selenitireducens</name>
    <dbReference type="NCBI Taxonomy" id="1324314"/>
    <lineage>
        <taxon>Bacteria</taxon>
        <taxon>Bacillati</taxon>
        <taxon>Bacillota</taxon>
        <taxon>Bacilli</taxon>
        <taxon>Bacillales</taxon>
        <taxon>Paenibacillaceae</taxon>
        <taxon>Paenibacillus</taxon>
    </lineage>
</organism>
<gene>
    <name evidence="5" type="ORF">BVG16_22645</name>
</gene>
<keyword evidence="2" id="KW-0012">Acyltransferase</keyword>
<dbReference type="PANTHER" id="PTHR43792">
    <property type="entry name" value="GNAT FAMILY, PUTATIVE (AFU_ORTHOLOGUE AFUA_3G00765)-RELATED-RELATED"/>
    <property type="match status" value="1"/>
</dbReference>
<comment type="caution">
    <text evidence="5">The sequence shown here is derived from an EMBL/GenBank/DDBJ whole genome shotgun (WGS) entry which is preliminary data.</text>
</comment>
<evidence type="ECO:0000313" key="6">
    <source>
        <dbReference type="Proteomes" id="UP000190188"/>
    </source>
</evidence>
<dbReference type="Proteomes" id="UP000190188">
    <property type="component" value="Unassembled WGS sequence"/>
</dbReference>
<dbReference type="SUPFAM" id="SSF55729">
    <property type="entry name" value="Acyl-CoA N-acyltransferases (Nat)"/>
    <property type="match status" value="1"/>
</dbReference>
<evidence type="ECO:0000256" key="2">
    <source>
        <dbReference type="ARBA" id="ARBA00023315"/>
    </source>
</evidence>
<dbReference type="InterPro" id="IPR051531">
    <property type="entry name" value="N-acetyltransferase"/>
</dbReference>
<protein>
    <submittedName>
        <fullName evidence="5">Alanine acetyltransferase</fullName>
    </submittedName>
</protein>
<comment type="similarity">
    <text evidence="3">Belongs to the acetyltransferase family. RimJ subfamily.</text>
</comment>
<dbReference type="InterPro" id="IPR000182">
    <property type="entry name" value="GNAT_dom"/>
</dbReference>
<keyword evidence="1 5" id="KW-0808">Transferase</keyword>
<reference evidence="5 6" key="1">
    <citation type="submission" date="2017-01" db="EMBL/GenBank/DDBJ databases">
        <title>Genome analysis of Paenibacillus selenitrireducens ES3-24.</title>
        <authorList>
            <person name="Xu D."/>
            <person name="Yao R."/>
            <person name="Zheng S."/>
        </authorList>
    </citation>
    <scope>NUCLEOTIDE SEQUENCE [LARGE SCALE GENOMIC DNA]</scope>
    <source>
        <strain evidence="5 6">ES3-24</strain>
    </source>
</reference>
<dbReference type="AlphaFoldDB" id="A0A1T2X3Z3"/>
<dbReference type="OrthoDB" id="9795206at2"/>
<dbReference type="GO" id="GO:0005737">
    <property type="term" value="C:cytoplasm"/>
    <property type="evidence" value="ECO:0007669"/>
    <property type="project" value="TreeGrafter"/>
</dbReference>
<evidence type="ECO:0000259" key="4">
    <source>
        <dbReference type="PROSITE" id="PS51186"/>
    </source>
</evidence>
<dbReference type="PROSITE" id="PS51186">
    <property type="entry name" value="GNAT"/>
    <property type="match status" value="1"/>
</dbReference>
<evidence type="ECO:0000256" key="3">
    <source>
        <dbReference type="ARBA" id="ARBA00038502"/>
    </source>
</evidence>
<dbReference type="RefSeq" id="WP_078501482.1">
    <property type="nucleotide sequence ID" value="NZ_MSZX01000010.1"/>
</dbReference>
<dbReference type="Pfam" id="PF13302">
    <property type="entry name" value="Acetyltransf_3"/>
    <property type="match status" value="1"/>
</dbReference>
<dbReference type="GO" id="GO:0008999">
    <property type="term" value="F:protein-N-terminal-alanine acetyltransferase activity"/>
    <property type="evidence" value="ECO:0007669"/>
    <property type="project" value="TreeGrafter"/>
</dbReference>
<dbReference type="Gene3D" id="3.40.630.30">
    <property type="match status" value="1"/>
</dbReference>
<evidence type="ECO:0000256" key="1">
    <source>
        <dbReference type="ARBA" id="ARBA00022679"/>
    </source>
</evidence>
<proteinExistence type="inferred from homology"/>
<dbReference type="PANTHER" id="PTHR43792:SF8">
    <property type="entry name" value="[RIBOSOMAL PROTEIN US5]-ALANINE N-ACETYLTRANSFERASE"/>
    <property type="match status" value="1"/>
</dbReference>
<dbReference type="EMBL" id="MSZX01000010">
    <property type="protein sequence ID" value="OPA74570.1"/>
    <property type="molecule type" value="Genomic_DNA"/>
</dbReference>